<dbReference type="RefSeq" id="WP_076350625.1">
    <property type="nucleotide sequence ID" value="NZ_CP019082.1"/>
</dbReference>
<evidence type="ECO:0008006" key="4">
    <source>
        <dbReference type="Google" id="ProtNLM"/>
    </source>
</evidence>
<keyword evidence="1" id="KW-0732">Signal</keyword>
<keyword evidence="3" id="KW-1185">Reference proteome</keyword>
<feature type="chain" id="PRO_5012572403" description="DUF1579 domain-containing protein" evidence="1">
    <location>
        <begin position="24"/>
        <end position="189"/>
    </location>
</feature>
<feature type="signal peptide" evidence="1">
    <location>
        <begin position="1"/>
        <end position="23"/>
    </location>
</feature>
<dbReference type="EMBL" id="CP019082">
    <property type="protein sequence ID" value="APW59784.1"/>
    <property type="molecule type" value="Genomic_DNA"/>
</dbReference>
<dbReference type="KEGG" id="pbor:BSF38_01240"/>
<organism evidence="2 3">
    <name type="scientific">Paludisphaera borealis</name>
    <dbReference type="NCBI Taxonomy" id="1387353"/>
    <lineage>
        <taxon>Bacteria</taxon>
        <taxon>Pseudomonadati</taxon>
        <taxon>Planctomycetota</taxon>
        <taxon>Planctomycetia</taxon>
        <taxon>Isosphaerales</taxon>
        <taxon>Isosphaeraceae</taxon>
        <taxon>Paludisphaera</taxon>
    </lineage>
</organism>
<evidence type="ECO:0000313" key="3">
    <source>
        <dbReference type="Proteomes" id="UP000186309"/>
    </source>
</evidence>
<gene>
    <name evidence="2" type="ORF">BSF38_01240</name>
</gene>
<evidence type="ECO:0000313" key="2">
    <source>
        <dbReference type="EMBL" id="APW59784.1"/>
    </source>
</evidence>
<dbReference type="Proteomes" id="UP000186309">
    <property type="component" value="Chromosome"/>
</dbReference>
<evidence type="ECO:0000256" key="1">
    <source>
        <dbReference type="SAM" id="SignalP"/>
    </source>
</evidence>
<dbReference type="STRING" id="1387353.BSF38_01240"/>
<reference evidence="3" key="1">
    <citation type="submission" date="2016-12" db="EMBL/GenBank/DDBJ databases">
        <title>Comparative genomics of four Isosphaeraceae planctomycetes: a common pool of plasmids and glycoside hydrolase genes.</title>
        <authorList>
            <person name="Ivanova A."/>
        </authorList>
    </citation>
    <scope>NUCLEOTIDE SEQUENCE [LARGE SCALE GENOMIC DNA]</scope>
    <source>
        <strain evidence="3">PX4</strain>
    </source>
</reference>
<name>A0A1U7CLG4_9BACT</name>
<dbReference type="AlphaFoldDB" id="A0A1U7CLG4"/>
<protein>
    <recommendedName>
        <fullName evidence="4">DUF1579 domain-containing protein</fullName>
    </recommendedName>
</protein>
<dbReference type="OrthoDB" id="272914at2"/>
<dbReference type="Pfam" id="PF07617">
    <property type="entry name" value="DUF1579"/>
    <property type="match status" value="1"/>
</dbReference>
<accession>A0A1U7CLG4</accession>
<sequence>MNKSYCVAAAAACLLGLGLRAEAQDAPVVEPTAEHKRLAEDVGVWDAEVKLWAQGPGAEPTVSKGVEEISVMPGGLWQLGKFEGKIGDKEFVGRSVTGYDVHKKRYVGVWVDSTDPHMMLTEGEYDEATHTETATAKGTDPASGKPYDLKMTTLHKGKDARVFTMNMKIAEAGDEFFKLMEISYTRRAK</sequence>
<proteinExistence type="predicted"/>
<dbReference type="InterPro" id="IPR011473">
    <property type="entry name" value="DUF1579"/>
</dbReference>